<sequence length="195" mass="20825">MTTERAVKDGVQGVDAPLTDEARRAERSVLVAAAVGLGVGVVVPMLWAVYPWVDLERSSWPLPFILFAPTLAALTGAFLARSFRRGPLFWLTIVLDVAILALSLLSFMWGGWPGATAAALLIVAGLVLLVGHPHRWRVVGLGLLTLCLSLAGTMGLVTHLLDGMWAFTLTASLLNLVAVAILVRRVVALRPRTTG</sequence>
<name>A0ABX5EH70_9MICO</name>
<keyword evidence="3" id="KW-1185">Reference proteome</keyword>
<dbReference type="RefSeq" id="WP_125206502.1">
    <property type="nucleotide sequence ID" value="NZ_PVTX01000003.1"/>
</dbReference>
<protein>
    <submittedName>
        <fullName evidence="2">Uncharacterized protein</fullName>
    </submittedName>
</protein>
<dbReference type="Proteomes" id="UP000239895">
    <property type="component" value="Unassembled WGS sequence"/>
</dbReference>
<evidence type="ECO:0000256" key="1">
    <source>
        <dbReference type="SAM" id="Phobius"/>
    </source>
</evidence>
<proteinExistence type="predicted"/>
<feature type="transmembrane region" description="Helical" evidence="1">
    <location>
        <begin position="138"/>
        <end position="157"/>
    </location>
</feature>
<feature type="transmembrane region" description="Helical" evidence="1">
    <location>
        <begin position="163"/>
        <end position="183"/>
    </location>
</feature>
<reference evidence="2 3" key="1">
    <citation type="submission" date="2018-03" db="EMBL/GenBank/DDBJ databases">
        <title>Comparative analysis of microorganisms from saline springs in Andes Mountain Range, Colombia.</title>
        <authorList>
            <person name="Rubin E."/>
        </authorList>
    </citation>
    <scope>NUCLEOTIDE SEQUENCE [LARGE SCALE GENOMIC DNA]</scope>
    <source>
        <strain evidence="2 3">CG 23</strain>
    </source>
</reference>
<feature type="transmembrane region" description="Helical" evidence="1">
    <location>
        <begin position="87"/>
        <end position="109"/>
    </location>
</feature>
<keyword evidence="1" id="KW-1133">Transmembrane helix</keyword>
<evidence type="ECO:0000313" key="3">
    <source>
        <dbReference type="Proteomes" id="UP000239895"/>
    </source>
</evidence>
<feature type="transmembrane region" description="Helical" evidence="1">
    <location>
        <begin position="62"/>
        <end position="80"/>
    </location>
</feature>
<accession>A0ABX5EH70</accession>
<gene>
    <name evidence="2" type="ORF">BCL65_103287</name>
</gene>
<comment type="caution">
    <text evidence="2">The sequence shown here is derived from an EMBL/GenBank/DDBJ whole genome shotgun (WGS) entry which is preliminary data.</text>
</comment>
<evidence type="ECO:0000313" key="2">
    <source>
        <dbReference type="EMBL" id="PRZ08357.1"/>
    </source>
</evidence>
<dbReference type="EMBL" id="PVTX01000003">
    <property type="protein sequence ID" value="PRZ08357.1"/>
    <property type="molecule type" value="Genomic_DNA"/>
</dbReference>
<keyword evidence="1" id="KW-0472">Membrane</keyword>
<organism evidence="2 3">
    <name type="scientific">Isoptericola halotolerans</name>
    <dbReference type="NCBI Taxonomy" id="300560"/>
    <lineage>
        <taxon>Bacteria</taxon>
        <taxon>Bacillati</taxon>
        <taxon>Actinomycetota</taxon>
        <taxon>Actinomycetes</taxon>
        <taxon>Micrococcales</taxon>
        <taxon>Promicromonosporaceae</taxon>
        <taxon>Isoptericola</taxon>
    </lineage>
</organism>
<feature type="transmembrane region" description="Helical" evidence="1">
    <location>
        <begin position="115"/>
        <end position="131"/>
    </location>
</feature>
<keyword evidence="1" id="KW-0812">Transmembrane</keyword>
<feature type="transmembrane region" description="Helical" evidence="1">
    <location>
        <begin position="29"/>
        <end position="50"/>
    </location>
</feature>